<accession>A0A0H5QFB3</accession>
<name>A0A0H5QFB3_9EUKA</name>
<proteinExistence type="predicted"/>
<dbReference type="AlphaFoldDB" id="A0A0H5QFB3"/>
<feature type="non-terminal residue" evidence="1">
    <location>
        <position position="1"/>
    </location>
</feature>
<dbReference type="EMBL" id="HACM01000188">
    <property type="protein sequence ID" value="CRZ00630.1"/>
    <property type="molecule type" value="Transcribed_RNA"/>
</dbReference>
<sequence length="121" mass="13940">CAELLEHVWRVDHIFNRKRNALNSIAIANSCDSLATSHNLSAIASEKCCIPETDVRLRPVLQNRQRQGFQQIMGLFDMYNCLVCLIRLSRRYDWIDLQLQLATKPAPQFCNRLKLSALLLV</sequence>
<reference evidence="1" key="1">
    <citation type="submission" date="2015-04" db="EMBL/GenBank/DDBJ databases">
        <title>The genome sequence of the plant pathogenic Rhizarian Plasmodiophora brassicae reveals insights in its biotrophic life cycle and the origin of chitin synthesis.</title>
        <authorList>
            <person name="Schwelm A."/>
            <person name="Fogelqvist J."/>
            <person name="Knaust A."/>
            <person name="Julke S."/>
            <person name="Lilja T."/>
            <person name="Dhandapani V."/>
            <person name="Bonilla-Rosso G."/>
            <person name="Karlsson M."/>
            <person name="Shevchenko A."/>
            <person name="Choi S.R."/>
            <person name="Kim H.G."/>
            <person name="Park J.Y."/>
            <person name="Lim Y.P."/>
            <person name="Ludwig-Muller J."/>
            <person name="Dixelius C."/>
        </authorList>
    </citation>
    <scope>NUCLEOTIDE SEQUENCE</scope>
    <source>
        <tissue evidence="1">Potato root galls</tissue>
    </source>
</reference>
<evidence type="ECO:0000313" key="1">
    <source>
        <dbReference type="EMBL" id="CRZ00630.1"/>
    </source>
</evidence>
<organism evidence="1">
    <name type="scientific">Spongospora subterranea</name>
    <dbReference type="NCBI Taxonomy" id="70186"/>
    <lineage>
        <taxon>Eukaryota</taxon>
        <taxon>Sar</taxon>
        <taxon>Rhizaria</taxon>
        <taxon>Endomyxa</taxon>
        <taxon>Phytomyxea</taxon>
        <taxon>Plasmodiophorida</taxon>
        <taxon>Plasmodiophoridae</taxon>
        <taxon>Spongospora</taxon>
    </lineage>
</organism>
<protein>
    <submittedName>
        <fullName evidence="1">Uncharacterized protein</fullName>
    </submittedName>
</protein>